<keyword evidence="4" id="KW-1185">Reference proteome</keyword>
<comment type="similarity">
    <text evidence="1">Belongs to the DNase II family.</text>
</comment>
<name>A0AAQ4DE33_AMBAM</name>
<dbReference type="Proteomes" id="UP001321473">
    <property type="component" value="Unassembled WGS sequence"/>
</dbReference>
<reference evidence="3 4" key="1">
    <citation type="journal article" date="2023" name="Arcadia Sci">
        <title>De novo assembly of a long-read Amblyomma americanum tick genome.</title>
        <authorList>
            <person name="Chou S."/>
            <person name="Poskanzer K.E."/>
            <person name="Rollins M."/>
            <person name="Thuy-Boun P.S."/>
        </authorList>
    </citation>
    <scope>NUCLEOTIDE SEQUENCE [LARGE SCALE GENOMIC DNA]</scope>
    <source>
        <strain evidence="3">F_SG_1</strain>
        <tissue evidence="3">Salivary glands</tissue>
    </source>
</reference>
<evidence type="ECO:0000256" key="2">
    <source>
        <dbReference type="ARBA" id="ARBA00022801"/>
    </source>
</evidence>
<dbReference type="PANTHER" id="PTHR10858">
    <property type="entry name" value="DEOXYRIBONUCLEASE II"/>
    <property type="match status" value="1"/>
</dbReference>
<dbReference type="PANTHER" id="PTHR10858:SF23">
    <property type="entry name" value="DEOXYRIBONUCLEASE II"/>
    <property type="match status" value="1"/>
</dbReference>
<evidence type="ECO:0000256" key="1">
    <source>
        <dbReference type="ARBA" id="ARBA00007527"/>
    </source>
</evidence>
<gene>
    <name evidence="3" type="ORF">V5799_028009</name>
</gene>
<accession>A0AAQ4DE33</accession>
<dbReference type="AlphaFoldDB" id="A0AAQ4DE33"/>
<protein>
    <submittedName>
        <fullName evidence="3">Uncharacterized protein</fullName>
    </submittedName>
</protein>
<dbReference type="GO" id="GO:0006309">
    <property type="term" value="P:apoptotic DNA fragmentation"/>
    <property type="evidence" value="ECO:0007669"/>
    <property type="project" value="TreeGrafter"/>
</dbReference>
<dbReference type="GO" id="GO:0004531">
    <property type="term" value="F:deoxyribonuclease II activity"/>
    <property type="evidence" value="ECO:0007669"/>
    <property type="project" value="InterPro"/>
</dbReference>
<proteinExistence type="inferred from homology"/>
<sequence length="163" mass="18131">MLQENLLTGVLMAGTDDSDGMVWLQHSVPRFVEDVTQGYAYTGSGRENGQLFLCLSMRLRSVEDIAEHLQVQAANVYQRHAPKWTQKYAKFWNILTKNYSRGSKSLKVDILKTTRGKPILAIAKPPNYSIGVVICKCASFGTDVCSFPSFSFGRNGGALLKTY</sequence>
<dbReference type="EMBL" id="JARKHS020032007">
    <property type="protein sequence ID" value="KAK8760723.1"/>
    <property type="molecule type" value="Genomic_DNA"/>
</dbReference>
<dbReference type="InterPro" id="IPR004947">
    <property type="entry name" value="DNase_II"/>
</dbReference>
<evidence type="ECO:0000313" key="4">
    <source>
        <dbReference type="Proteomes" id="UP001321473"/>
    </source>
</evidence>
<dbReference type="Pfam" id="PF03265">
    <property type="entry name" value="DNase_II"/>
    <property type="match status" value="1"/>
</dbReference>
<evidence type="ECO:0000313" key="3">
    <source>
        <dbReference type="EMBL" id="KAK8760723.1"/>
    </source>
</evidence>
<comment type="caution">
    <text evidence="3">The sequence shown here is derived from an EMBL/GenBank/DDBJ whole genome shotgun (WGS) entry which is preliminary data.</text>
</comment>
<keyword evidence="2" id="KW-0378">Hydrolase</keyword>
<organism evidence="3 4">
    <name type="scientific">Amblyomma americanum</name>
    <name type="common">Lone star tick</name>
    <dbReference type="NCBI Taxonomy" id="6943"/>
    <lineage>
        <taxon>Eukaryota</taxon>
        <taxon>Metazoa</taxon>
        <taxon>Ecdysozoa</taxon>
        <taxon>Arthropoda</taxon>
        <taxon>Chelicerata</taxon>
        <taxon>Arachnida</taxon>
        <taxon>Acari</taxon>
        <taxon>Parasitiformes</taxon>
        <taxon>Ixodida</taxon>
        <taxon>Ixodoidea</taxon>
        <taxon>Ixodidae</taxon>
        <taxon>Amblyomminae</taxon>
        <taxon>Amblyomma</taxon>
    </lineage>
</organism>